<evidence type="ECO:0000313" key="1">
    <source>
        <dbReference type="EMBL" id="GGC18948.1"/>
    </source>
</evidence>
<protein>
    <submittedName>
        <fullName evidence="1">Uncharacterized protein</fullName>
    </submittedName>
</protein>
<name>A0ABQ1L6I0_9PROT</name>
<comment type="caution">
    <text evidence="1">The sequence shown here is derived from an EMBL/GenBank/DDBJ whole genome shotgun (WGS) entry which is preliminary data.</text>
</comment>
<dbReference type="EMBL" id="BMCH01000001">
    <property type="protein sequence ID" value="GGC18948.1"/>
    <property type="molecule type" value="Genomic_DNA"/>
</dbReference>
<dbReference type="Proteomes" id="UP000637769">
    <property type="component" value="Unassembled WGS sequence"/>
</dbReference>
<accession>A0ABQ1L6I0</accession>
<reference evidence="2" key="1">
    <citation type="journal article" date="2019" name="Int. J. Syst. Evol. Microbiol.">
        <title>The Global Catalogue of Microorganisms (GCM) 10K type strain sequencing project: providing services to taxonomists for standard genome sequencing and annotation.</title>
        <authorList>
            <consortium name="The Broad Institute Genomics Platform"/>
            <consortium name="The Broad Institute Genome Sequencing Center for Infectious Disease"/>
            <person name="Wu L."/>
            <person name="Ma J."/>
        </authorList>
    </citation>
    <scope>NUCLEOTIDE SEQUENCE [LARGE SCALE GENOMIC DNA]</scope>
    <source>
        <strain evidence="2">CCM 7132</strain>
    </source>
</reference>
<keyword evidence="2" id="KW-1185">Reference proteome</keyword>
<proteinExistence type="predicted"/>
<sequence length="49" mass="5396">MDGLRFHGKGVINNDNKVVAALEGGDADLRRDGKQDMVHLTRHGIRRVG</sequence>
<organism evidence="1 2">
    <name type="scientific">Asaia siamensis</name>
    <dbReference type="NCBI Taxonomy" id="110479"/>
    <lineage>
        <taxon>Bacteria</taxon>
        <taxon>Pseudomonadati</taxon>
        <taxon>Pseudomonadota</taxon>
        <taxon>Alphaproteobacteria</taxon>
        <taxon>Acetobacterales</taxon>
        <taxon>Acetobacteraceae</taxon>
        <taxon>Asaia</taxon>
    </lineage>
</organism>
<evidence type="ECO:0000313" key="2">
    <source>
        <dbReference type="Proteomes" id="UP000637769"/>
    </source>
</evidence>
<gene>
    <name evidence="1" type="ORF">GCM10007207_00230</name>
</gene>